<evidence type="ECO:0000313" key="3">
    <source>
        <dbReference type="Proteomes" id="UP001589813"/>
    </source>
</evidence>
<dbReference type="Proteomes" id="UP001589813">
    <property type="component" value="Unassembled WGS sequence"/>
</dbReference>
<sequence>MLQQQQRGIALVLSLLMLVAITLLAVSAMRGTTLQEKMASNLNDREIAKQVAEATLRQVSTLLPPAAGSAWFNAPIPAPVQGTADRWNNAAIWGNAGTVAVAVNGVSYNGQFLVENMGFWTSRQDPTCKPKENPLCERQTYRITVRNQPQAGRAAVVVQVVWRI</sequence>
<evidence type="ECO:0000259" key="1">
    <source>
        <dbReference type="Pfam" id="PF14341"/>
    </source>
</evidence>
<reference evidence="2 3" key="1">
    <citation type="submission" date="2024-09" db="EMBL/GenBank/DDBJ databases">
        <authorList>
            <person name="Sun Q."/>
            <person name="Mori K."/>
        </authorList>
    </citation>
    <scope>NUCLEOTIDE SEQUENCE [LARGE SCALE GENOMIC DNA]</scope>
    <source>
        <strain evidence="2 3">KCTC 23315</strain>
    </source>
</reference>
<dbReference type="InterPro" id="IPR025746">
    <property type="entry name" value="PilX_N_dom"/>
</dbReference>
<accession>A0ABV6BDJ7</accession>
<dbReference type="RefSeq" id="WP_377243888.1">
    <property type="nucleotide sequence ID" value="NZ_JBHLXP010000003.1"/>
</dbReference>
<proteinExistence type="predicted"/>
<dbReference type="EMBL" id="JBHLXP010000003">
    <property type="protein sequence ID" value="MFC0048934.1"/>
    <property type="molecule type" value="Genomic_DNA"/>
</dbReference>
<gene>
    <name evidence="2" type="ORF">ACFFJP_11625</name>
</gene>
<comment type="caution">
    <text evidence="2">The sequence shown here is derived from an EMBL/GenBank/DDBJ whole genome shotgun (WGS) entry which is preliminary data.</text>
</comment>
<name>A0ABV6BDJ7_9GAMM</name>
<evidence type="ECO:0000313" key="2">
    <source>
        <dbReference type="EMBL" id="MFC0048934.1"/>
    </source>
</evidence>
<dbReference type="Pfam" id="PF14341">
    <property type="entry name" value="PilX_N"/>
    <property type="match status" value="1"/>
</dbReference>
<feature type="domain" description="Type 4 fimbrial biogenesis protein PilX N-terminal" evidence="1">
    <location>
        <begin position="7"/>
        <end position="56"/>
    </location>
</feature>
<organism evidence="2 3">
    <name type="scientific">Rheinheimera tilapiae</name>
    <dbReference type="NCBI Taxonomy" id="875043"/>
    <lineage>
        <taxon>Bacteria</taxon>
        <taxon>Pseudomonadati</taxon>
        <taxon>Pseudomonadota</taxon>
        <taxon>Gammaproteobacteria</taxon>
        <taxon>Chromatiales</taxon>
        <taxon>Chromatiaceae</taxon>
        <taxon>Rheinheimera</taxon>
    </lineage>
</organism>
<keyword evidence="3" id="KW-1185">Reference proteome</keyword>
<protein>
    <submittedName>
        <fullName evidence="2">PilX N-terminal domain-containing pilus assembly protein</fullName>
    </submittedName>
</protein>